<name>A0A7G8BLB6_9BACT</name>
<feature type="transmembrane region" description="Helical" evidence="1">
    <location>
        <begin position="222"/>
        <end position="244"/>
    </location>
</feature>
<protein>
    <submittedName>
        <fullName evidence="3">M56 family metallopeptidase</fullName>
    </submittedName>
</protein>
<accession>A0A7G8BLB6</accession>
<proteinExistence type="predicted"/>
<organism evidence="3 4">
    <name type="scientific">Alloacidobacterium dinghuense</name>
    <dbReference type="NCBI Taxonomy" id="2763107"/>
    <lineage>
        <taxon>Bacteria</taxon>
        <taxon>Pseudomonadati</taxon>
        <taxon>Acidobacteriota</taxon>
        <taxon>Terriglobia</taxon>
        <taxon>Terriglobales</taxon>
        <taxon>Acidobacteriaceae</taxon>
        <taxon>Alloacidobacterium</taxon>
    </lineage>
</organism>
<evidence type="ECO:0000313" key="3">
    <source>
        <dbReference type="EMBL" id="QNI33336.1"/>
    </source>
</evidence>
<dbReference type="Proteomes" id="UP000515312">
    <property type="component" value="Chromosome"/>
</dbReference>
<keyword evidence="1" id="KW-0812">Transmembrane</keyword>
<keyword evidence="1" id="KW-0472">Membrane</keyword>
<feature type="transmembrane region" description="Helical" evidence="1">
    <location>
        <begin position="41"/>
        <end position="62"/>
    </location>
</feature>
<dbReference type="Pfam" id="PF05569">
    <property type="entry name" value="Peptidase_M56"/>
    <property type="match status" value="1"/>
</dbReference>
<dbReference type="RefSeq" id="WP_186744683.1">
    <property type="nucleotide sequence ID" value="NZ_CP060394.1"/>
</dbReference>
<feature type="transmembrane region" description="Helical" evidence="1">
    <location>
        <begin position="118"/>
        <end position="138"/>
    </location>
</feature>
<dbReference type="InterPro" id="IPR008756">
    <property type="entry name" value="Peptidase_M56"/>
</dbReference>
<keyword evidence="1" id="KW-1133">Transmembrane helix</keyword>
<dbReference type="CDD" id="cd07341">
    <property type="entry name" value="M56_BlaR1_MecR1_like"/>
    <property type="match status" value="1"/>
</dbReference>
<feature type="domain" description="Peptidase M56" evidence="2">
    <location>
        <begin position="99"/>
        <end position="284"/>
    </location>
</feature>
<reference evidence="3 4" key="1">
    <citation type="submission" date="2020-08" db="EMBL/GenBank/DDBJ databases">
        <title>Edaphobacter telluris sp. nov. and Acidobacterium dinghuensis sp. nov., two acidobacteria isolated from forest soil.</title>
        <authorList>
            <person name="Fu J."/>
            <person name="Qiu L."/>
        </authorList>
    </citation>
    <scope>NUCLEOTIDE SEQUENCE [LARGE SCALE GENOMIC DNA]</scope>
    <source>
        <strain evidence="3">4Y35</strain>
    </source>
</reference>
<dbReference type="Gene3D" id="3.30.2010.10">
    <property type="entry name" value="Metalloproteases ('zincins'), catalytic domain"/>
    <property type="match status" value="1"/>
</dbReference>
<gene>
    <name evidence="3" type="ORF">H7849_05080</name>
</gene>
<dbReference type="EMBL" id="CP060394">
    <property type="protein sequence ID" value="QNI33336.1"/>
    <property type="molecule type" value="Genomic_DNA"/>
</dbReference>
<evidence type="ECO:0000259" key="2">
    <source>
        <dbReference type="Pfam" id="PF05569"/>
    </source>
</evidence>
<evidence type="ECO:0000313" key="4">
    <source>
        <dbReference type="Proteomes" id="UP000515312"/>
    </source>
</evidence>
<sequence>MTHHWEALGWTLIHFCWQAATIALVYKLADLWMGKGRTQARYVLALAALLGMLVASMGTLAYEESVYRQAATMPAAGISGAKPSLQIIPRPLAVIDMPAAPRATAKVLASDVMPYLDFFWLVGVACLSIKTIGGWWLIRRLRHSALQKAPHTLRIGLDRIRLQMGIPRFVDLRLSSRIAGPLTVGVIRPLILLPVTALTSLSPEQLEVVLAHELAHIRRADYFWNILQTMIETLFFFHPAVWWLSHRLREQRELCCDDIAVETCHDPAVYATALLRLEEQRKTHLHLAMALDGNQGRLGLRARVLRILGDAEEQPRDLKPLSLAGMAALLVLFICPLPQVFASFKSAPKVSASILHAVQKTVRTHAAVKAPAIHTSVAAAASTSVHAAKAVLVSPDGATLELNQSATPAPSSNGKSDYIDQMRAAGYNVDLDKYIAMKTQDITPQYAEQMAKATGQRPSVDDLIALKVQDVTPDYIARMRAAGYNGDLHKIIAMKVQDITPEYADAMAKATGEKPNVDELIALKVQDVTPDYMAGMRAAGYNADLHKLIAMKVQDVTPEYADAMAKVGFGKPSVDDLIALKVQGVSPDYAAKLHADGIEASSFHDLISYRIFNVTPEFVAGMKEAGFSNIPAKKLLSLRVQGVTPEYAKSIKAQFPDATVEELEQMRIFNINADFIASAKRHGFTPLTIQKLVKLRISGILDDSDQAKENQQ</sequence>
<dbReference type="PANTHER" id="PTHR34978">
    <property type="entry name" value="POSSIBLE SENSOR-TRANSDUCER PROTEIN BLAR"/>
    <property type="match status" value="1"/>
</dbReference>
<evidence type="ECO:0000256" key="1">
    <source>
        <dbReference type="SAM" id="Phobius"/>
    </source>
</evidence>
<dbReference type="AlphaFoldDB" id="A0A7G8BLB6"/>
<dbReference type="KEGG" id="adin:H7849_05080"/>
<keyword evidence="4" id="KW-1185">Reference proteome</keyword>
<feature type="transmembrane region" description="Helical" evidence="1">
    <location>
        <begin position="12"/>
        <end position="29"/>
    </location>
</feature>
<dbReference type="InterPro" id="IPR052173">
    <property type="entry name" value="Beta-lactam_resp_regulator"/>
</dbReference>
<dbReference type="PANTHER" id="PTHR34978:SF3">
    <property type="entry name" value="SLR0241 PROTEIN"/>
    <property type="match status" value="1"/>
</dbReference>